<dbReference type="PANTHER" id="PTHR37467">
    <property type="entry name" value="EXPORTED CALCIUM-BINDING GLYCOPROTEIN-RELATED"/>
    <property type="match status" value="1"/>
</dbReference>
<dbReference type="InterPro" id="IPR036573">
    <property type="entry name" value="CBM_sf_5/12"/>
</dbReference>
<feature type="compositionally biased region" description="Acidic residues" evidence="6">
    <location>
        <begin position="17"/>
        <end position="30"/>
    </location>
</feature>
<evidence type="ECO:0000313" key="8">
    <source>
        <dbReference type="EMBL" id="ODA29345.1"/>
    </source>
</evidence>
<dbReference type="Gene3D" id="2.10.10.20">
    <property type="entry name" value="Carbohydrate-binding module superfamily 5/12"/>
    <property type="match status" value="1"/>
</dbReference>
<evidence type="ECO:0000256" key="1">
    <source>
        <dbReference type="ARBA" id="ARBA00004613"/>
    </source>
</evidence>
<keyword evidence="3" id="KW-0732">Signal</keyword>
<evidence type="ECO:0000256" key="4">
    <source>
        <dbReference type="ARBA" id="ARBA00022801"/>
    </source>
</evidence>
<dbReference type="GO" id="GO:0005975">
    <property type="term" value="P:carbohydrate metabolic process"/>
    <property type="evidence" value="ECO:0007669"/>
    <property type="project" value="InterPro"/>
</dbReference>
<evidence type="ECO:0000259" key="7">
    <source>
        <dbReference type="SMART" id="SM00495"/>
    </source>
</evidence>
<feature type="region of interest" description="Disordered" evidence="6">
    <location>
        <begin position="1"/>
        <end position="58"/>
    </location>
</feature>
<dbReference type="InterPro" id="IPR028974">
    <property type="entry name" value="TSP_type-3_rpt"/>
</dbReference>
<dbReference type="Proteomes" id="UP000094936">
    <property type="component" value="Unassembled WGS sequence"/>
</dbReference>
<dbReference type="GO" id="GO:0005509">
    <property type="term" value="F:calcium ion binding"/>
    <property type="evidence" value="ECO:0007669"/>
    <property type="project" value="InterPro"/>
</dbReference>
<evidence type="ECO:0000256" key="6">
    <source>
        <dbReference type="SAM" id="MobiDB-lite"/>
    </source>
</evidence>
<dbReference type="RefSeq" id="WP_068905570.1">
    <property type="nucleotide sequence ID" value="NZ_LYBM01000072.1"/>
</dbReference>
<comment type="subcellular location">
    <subcellularLocation>
        <location evidence="1">Secreted</location>
    </subcellularLocation>
</comment>
<comment type="caution">
    <text evidence="8">The sequence shown here is derived from an EMBL/GenBank/DDBJ whole genome shotgun (WGS) entry which is preliminary data.</text>
</comment>
<evidence type="ECO:0000313" key="9">
    <source>
        <dbReference type="Proteomes" id="UP000094936"/>
    </source>
</evidence>
<dbReference type="InterPro" id="IPR003610">
    <property type="entry name" value="CBM5/12"/>
</dbReference>
<reference evidence="8 9" key="1">
    <citation type="submission" date="2016-05" db="EMBL/GenBank/DDBJ databases">
        <title>Genomic Taxonomy of the Vibrionaceae.</title>
        <authorList>
            <person name="Gomez-Gil B."/>
            <person name="Enciso-Ibarra J."/>
        </authorList>
    </citation>
    <scope>NUCLEOTIDE SEQUENCE [LARGE SCALE GENOMIC DNA]</scope>
    <source>
        <strain evidence="8 9">CAIM 1920</strain>
    </source>
</reference>
<dbReference type="CDD" id="cd12215">
    <property type="entry name" value="ChiC_BD"/>
    <property type="match status" value="1"/>
</dbReference>
<sequence length="294" mass="32869">MLDNDNDSLTNLREFELQTDPEATDTDGDTLTDAQEANVLKTKPHLSDSDNDGINDAAELEYGMDPLLPSDGAEDYDGDGFSVATEHREGSDPFDADSKPENVLRDYRHTFNGQKPVFDSKYWSTGDDAEWQVVSLRGRNKVLRSGTIGNKQSTRVTFSGLFDAGTFSFDVMLDTETERDVATLLLNGDLVAESSGEENTRLELDLPQGEHVIDVIYTKNTSRSSATDSIAIDNVEFKAHDLCDAPRWQKYDVYVAGDKVKQGGYLYEAKWWNLLQKPSQHSGQYRVWTKLGQC</sequence>
<dbReference type="InterPro" id="IPR059100">
    <property type="entry name" value="TSP3_bac"/>
</dbReference>
<evidence type="ECO:0000256" key="2">
    <source>
        <dbReference type="ARBA" id="ARBA00022525"/>
    </source>
</evidence>
<dbReference type="GO" id="GO:0030246">
    <property type="term" value="F:carbohydrate binding"/>
    <property type="evidence" value="ECO:0007669"/>
    <property type="project" value="InterPro"/>
</dbReference>
<dbReference type="SUPFAM" id="SSF51055">
    <property type="entry name" value="Carbohydrate binding domain"/>
    <property type="match status" value="1"/>
</dbReference>
<dbReference type="Gene3D" id="4.10.1080.10">
    <property type="entry name" value="TSP type-3 repeat"/>
    <property type="match status" value="1"/>
</dbReference>
<name>A0A1C3E7X1_9GAMM</name>
<evidence type="ECO:0000256" key="5">
    <source>
        <dbReference type="ARBA" id="ARBA00022837"/>
    </source>
</evidence>
<dbReference type="InterPro" id="IPR053180">
    <property type="entry name" value="Ca-binding_acidic-repeat"/>
</dbReference>
<evidence type="ECO:0000256" key="3">
    <source>
        <dbReference type="ARBA" id="ARBA00022729"/>
    </source>
</evidence>
<keyword evidence="5" id="KW-0106">Calcium</keyword>
<dbReference type="AlphaFoldDB" id="A0A1C3E7X1"/>
<keyword evidence="4" id="KW-0378">Hydrolase</keyword>
<gene>
    <name evidence="8" type="ORF">A8L45_22375</name>
</gene>
<keyword evidence="2" id="KW-0964">Secreted</keyword>
<dbReference type="STRING" id="1080227.A8L45_22375"/>
<dbReference type="PANTHER" id="PTHR37467:SF1">
    <property type="entry name" value="EXPORTED CALCIUM-BINDING GLYCOPROTEIN"/>
    <property type="match status" value="1"/>
</dbReference>
<dbReference type="OrthoDB" id="5901022at2"/>
<keyword evidence="9" id="KW-1185">Reference proteome</keyword>
<proteinExistence type="predicted"/>
<dbReference type="GO" id="GO:0004553">
    <property type="term" value="F:hydrolase activity, hydrolyzing O-glycosyl compounds"/>
    <property type="evidence" value="ECO:0007669"/>
    <property type="project" value="InterPro"/>
</dbReference>
<dbReference type="Pfam" id="PF18884">
    <property type="entry name" value="TSP3_bac"/>
    <property type="match status" value="3"/>
</dbReference>
<dbReference type="GO" id="GO:0005576">
    <property type="term" value="C:extracellular region"/>
    <property type="evidence" value="ECO:0007669"/>
    <property type="project" value="InterPro"/>
</dbReference>
<dbReference type="SMART" id="SM00495">
    <property type="entry name" value="ChtBD3"/>
    <property type="match status" value="1"/>
</dbReference>
<accession>A0A1C3E7X1</accession>
<dbReference type="EMBL" id="LYBM01000072">
    <property type="protein sequence ID" value="ODA29345.1"/>
    <property type="molecule type" value="Genomic_DNA"/>
</dbReference>
<protein>
    <recommendedName>
        <fullName evidence="7">Chitin-binding type-3 domain-containing protein</fullName>
    </recommendedName>
</protein>
<feature type="domain" description="Chitin-binding type-3" evidence="7">
    <location>
        <begin position="245"/>
        <end position="291"/>
    </location>
</feature>
<organism evidence="8 9">
    <name type="scientific">Veronia pacifica</name>
    <dbReference type="NCBI Taxonomy" id="1080227"/>
    <lineage>
        <taxon>Bacteria</taxon>
        <taxon>Pseudomonadati</taxon>
        <taxon>Pseudomonadota</taxon>
        <taxon>Gammaproteobacteria</taxon>
        <taxon>Vibrionales</taxon>
        <taxon>Vibrionaceae</taxon>
        <taxon>Veronia</taxon>
    </lineage>
</organism>